<evidence type="ECO:0000313" key="1">
    <source>
        <dbReference type="EMBL" id="MDT0410023.1"/>
    </source>
</evidence>
<protein>
    <submittedName>
        <fullName evidence="1">3-methyl-2-oxobutanoate hydroxymethyltransferase</fullName>
    </submittedName>
</protein>
<evidence type="ECO:0000313" key="2">
    <source>
        <dbReference type="Proteomes" id="UP001183610"/>
    </source>
</evidence>
<comment type="caution">
    <text evidence="1">The sequence shown here is derived from an EMBL/GenBank/DDBJ whole genome shotgun (WGS) entry which is preliminary data.</text>
</comment>
<accession>A0ABU2QZY9</accession>
<organism evidence="1 2">
    <name type="scientific">Streptomyces evansiae</name>
    <dbReference type="NCBI Taxonomy" id="3075535"/>
    <lineage>
        <taxon>Bacteria</taxon>
        <taxon>Bacillati</taxon>
        <taxon>Actinomycetota</taxon>
        <taxon>Actinomycetes</taxon>
        <taxon>Kitasatosporales</taxon>
        <taxon>Streptomycetaceae</taxon>
        <taxon>Streptomyces</taxon>
    </lineage>
</organism>
<dbReference type="PROSITE" id="PS51257">
    <property type="entry name" value="PROKAR_LIPOPROTEIN"/>
    <property type="match status" value="1"/>
</dbReference>
<name>A0ABU2QZY9_9ACTN</name>
<dbReference type="EMBL" id="JAVRET010000025">
    <property type="protein sequence ID" value="MDT0410023.1"/>
    <property type="molecule type" value="Genomic_DNA"/>
</dbReference>
<gene>
    <name evidence="1" type="ORF">RM698_13295</name>
</gene>
<dbReference type="Proteomes" id="UP001183610">
    <property type="component" value="Unassembled WGS sequence"/>
</dbReference>
<sequence length="175" mass="18167">MSVPKQPVPVPAGPGPGLSACARATAPGEERYRVQTPIRPARRARVIALDPRAEGVAARLAQRPWAAARFFALTPGADSAPPPALRELGGAPVSLDSVLSGTDVTVVLASEDTGHRAAARIGRTCFERGITTAGVVLGDGFEADEAVAALRPYARVLLLSADEDDARELLTALRA</sequence>
<reference evidence="2" key="1">
    <citation type="submission" date="2023-07" db="EMBL/GenBank/DDBJ databases">
        <title>30 novel species of actinomycetes from the DSMZ collection.</title>
        <authorList>
            <person name="Nouioui I."/>
        </authorList>
    </citation>
    <scope>NUCLEOTIDE SEQUENCE [LARGE SCALE GENOMIC DNA]</scope>
    <source>
        <strain evidence="2">DSM 41979</strain>
    </source>
</reference>
<keyword evidence="2" id="KW-1185">Reference proteome</keyword>
<proteinExistence type="predicted"/>
<dbReference type="RefSeq" id="WP_010282813.1">
    <property type="nucleotide sequence ID" value="NZ_JAVRET010000025.1"/>
</dbReference>